<dbReference type="PANTHER" id="PTHR11562:SF17">
    <property type="entry name" value="RE54080P-RELATED"/>
    <property type="match status" value="1"/>
</dbReference>
<evidence type="ECO:0000256" key="4">
    <source>
        <dbReference type="ARBA" id="ARBA00022989"/>
    </source>
</evidence>
<keyword evidence="4 6" id="KW-1133">Transmembrane helix</keyword>
<sequence>MAKSCCEVPEATGESNNDPQWRRVLWFALFANAAMFGVEIVAGVAADSRALQADALDFFGDSANYAISLFVAGMALHWRSRAALLKGATMLAFGLWVIGYAIYGFFVGSDPEPQTMGLIGTLALVVNIVVALLLLRFRHGDANMRSAWICSRNDAIGNIAVLVAALGVFGTGSAVPDLLVACIMAGLAVWGSIDVFAQARKELTSTADGSNHKVGLKDNT</sequence>
<dbReference type="Proteomes" id="UP001259803">
    <property type="component" value="Unassembled WGS sequence"/>
</dbReference>
<keyword evidence="3" id="KW-0862">Zinc</keyword>
<evidence type="ECO:0000256" key="6">
    <source>
        <dbReference type="SAM" id="Phobius"/>
    </source>
</evidence>
<evidence type="ECO:0000313" key="9">
    <source>
        <dbReference type="Proteomes" id="UP001259803"/>
    </source>
</evidence>
<proteinExistence type="predicted"/>
<name>A0ABU2ZF13_9SPHN</name>
<reference evidence="8 9" key="1">
    <citation type="submission" date="2023-09" db="EMBL/GenBank/DDBJ databases">
        <authorList>
            <person name="Rey-Velasco X."/>
        </authorList>
    </citation>
    <scope>NUCLEOTIDE SEQUENCE [LARGE SCALE GENOMIC DNA]</scope>
    <source>
        <strain evidence="8 9">F390</strain>
    </source>
</reference>
<feature type="transmembrane region" description="Helical" evidence="6">
    <location>
        <begin position="24"/>
        <end position="46"/>
    </location>
</feature>
<keyword evidence="3" id="KW-0813">Transport</keyword>
<keyword evidence="3" id="KW-0864">Zinc transport</keyword>
<gene>
    <name evidence="8" type="ORF">RM533_01250</name>
</gene>
<evidence type="ECO:0000256" key="3">
    <source>
        <dbReference type="ARBA" id="ARBA00022906"/>
    </source>
</evidence>
<dbReference type="InterPro" id="IPR058533">
    <property type="entry name" value="Cation_efflux_TM"/>
</dbReference>
<keyword evidence="9" id="KW-1185">Reference proteome</keyword>
<feature type="transmembrane region" description="Helical" evidence="6">
    <location>
        <begin position="58"/>
        <end position="76"/>
    </location>
</feature>
<evidence type="ECO:0000256" key="5">
    <source>
        <dbReference type="ARBA" id="ARBA00023136"/>
    </source>
</evidence>
<dbReference type="EMBL" id="JAVRHS010000001">
    <property type="protein sequence ID" value="MDT0574806.1"/>
    <property type="molecule type" value="Genomic_DNA"/>
</dbReference>
<evidence type="ECO:0000259" key="7">
    <source>
        <dbReference type="Pfam" id="PF01545"/>
    </source>
</evidence>
<keyword evidence="2 6" id="KW-0812">Transmembrane</keyword>
<keyword evidence="5 6" id="KW-0472">Membrane</keyword>
<comment type="caution">
    <text evidence="8">The sequence shown here is derived from an EMBL/GenBank/DDBJ whole genome shotgun (WGS) entry which is preliminary data.</text>
</comment>
<dbReference type="RefSeq" id="WP_311339690.1">
    <property type="nucleotide sequence ID" value="NZ_JAVRHS010000001.1"/>
</dbReference>
<evidence type="ECO:0000256" key="1">
    <source>
        <dbReference type="ARBA" id="ARBA00004141"/>
    </source>
</evidence>
<accession>A0ABU2ZF13</accession>
<dbReference type="InterPro" id="IPR027469">
    <property type="entry name" value="Cation_efflux_TMD_sf"/>
</dbReference>
<keyword evidence="3" id="KW-0406">Ion transport</keyword>
<protein>
    <submittedName>
        <fullName evidence="8">Cation transporter</fullName>
    </submittedName>
</protein>
<dbReference type="InterPro" id="IPR050681">
    <property type="entry name" value="CDF/SLC30A"/>
</dbReference>
<feature type="transmembrane region" description="Helical" evidence="6">
    <location>
        <begin position="83"/>
        <end position="103"/>
    </location>
</feature>
<evidence type="ECO:0000313" key="8">
    <source>
        <dbReference type="EMBL" id="MDT0574806.1"/>
    </source>
</evidence>
<dbReference type="Pfam" id="PF01545">
    <property type="entry name" value="Cation_efflux"/>
    <property type="match status" value="1"/>
</dbReference>
<feature type="domain" description="Cation efflux protein transmembrane" evidence="7">
    <location>
        <begin position="25"/>
        <end position="203"/>
    </location>
</feature>
<dbReference type="PANTHER" id="PTHR11562">
    <property type="entry name" value="CATION EFFLUX PROTEIN/ ZINC TRANSPORTER"/>
    <property type="match status" value="1"/>
</dbReference>
<evidence type="ECO:0000256" key="2">
    <source>
        <dbReference type="ARBA" id="ARBA00022692"/>
    </source>
</evidence>
<dbReference type="SUPFAM" id="SSF161111">
    <property type="entry name" value="Cation efflux protein transmembrane domain-like"/>
    <property type="match status" value="1"/>
</dbReference>
<feature type="transmembrane region" description="Helical" evidence="6">
    <location>
        <begin position="115"/>
        <end position="135"/>
    </location>
</feature>
<organism evidence="8 9">
    <name type="scientific">Croceicoccus esteveae</name>
    <dbReference type="NCBI Taxonomy" id="3075597"/>
    <lineage>
        <taxon>Bacteria</taxon>
        <taxon>Pseudomonadati</taxon>
        <taxon>Pseudomonadota</taxon>
        <taxon>Alphaproteobacteria</taxon>
        <taxon>Sphingomonadales</taxon>
        <taxon>Erythrobacteraceae</taxon>
        <taxon>Croceicoccus</taxon>
    </lineage>
</organism>
<feature type="transmembrane region" description="Helical" evidence="6">
    <location>
        <begin position="155"/>
        <end position="172"/>
    </location>
</feature>
<dbReference type="Gene3D" id="1.20.1510.10">
    <property type="entry name" value="Cation efflux protein transmembrane domain"/>
    <property type="match status" value="1"/>
</dbReference>
<comment type="subcellular location">
    <subcellularLocation>
        <location evidence="1">Membrane</location>
        <topology evidence="1">Multi-pass membrane protein</topology>
    </subcellularLocation>
</comment>